<dbReference type="GO" id="GO:0000480">
    <property type="term" value="P:endonucleolytic cleavage in 5'-ETS of tricistronic rRNA transcript (SSU-rRNA, 5.8S rRNA, LSU-rRNA)"/>
    <property type="evidence" value="ECO:0007669"/>
    <property type="project" value="TreeGrafter"/>
</dbReference>
<proteinExistence type="predicted"/>
<dbReference type="EMBL" id="JAJJMB010000440">
    <property type="protein sequence ID" value="KAI3962172.1"/>
    <property type="molecule type" value="Genomic_DNA"/>
</dbReference>
<name>A0AAD4THX9_9MAGN</name>
<organism evidence="2 3">
    <name type="scientific">Papaver atlanticum</name>
    <dbReference type="NCBI Taxonomy" id="357466"/>
    <lineage>
        <taxon>Eukaryota</taxon>
        <taxon>Viridiplantae</taxon>
        <taxon>Streptophyta</taxon>
        <taxon>Embryophyta</taxon>
        <taxon>Tracheophyta</taxon>
        <taxon>Spermatophyta</taxon>
        <taxon>Magnoliopsida</taxon>
        <taxon>Ranunculales</taxon>
        <taxon>Papaveraceae</taxon>
        <taxon>Papaveroideae</taxon>
        <taxon>Papaver</taxon>
    </lineage>
</organism>
<feature type="compositionally biased region" description="Basic residues" evidence="1">
    <location>
        <begin position="47"/>
        <end position="59"/>
    </location>
</feature>
<protein>
    <submittedName>
        <fullName evidence="2">Uncharacterized protein</fullName>
    </submittedName>
</protein>
<feature type="non-terminal residue" evidence="2">
    <location>
        <position position="1"/>
    </location>
</feature>
<dbReference type="GO" id="GO:0030688">
    <property type="term" value="C:preribosome, small subunit precursor"/>
    <property type="evidence" value="ECO:0007669"/>
    <property type="project" value="TreeGrafter"/>
</dbReference>
<dbReference type="GO" id="GO:0030686">
    <property type="term" value="C:90S preribosome"/>
    <property type="evidence" value="ECO:0007669"/>
    <property type="project" value="TreeGrafter"/>
</dbReference>
<evidence type="ECO:0000313" key="2">
    <source>
        <dbReference type="EMBL" id="KAI3962172.1"/>
    </source>
</evidence>
<dbReference type="GO" id="GO:0000447">
    <property type="term" value="P:endonucleolytic cleavage in ITS1 to separate SSU-rRNA from 5.8S rRNA and LSU-rRNA from tricistronic rRNA transcript (SSU-rRNA, 5.8S rRNA, LSU-rRNA)"/>
    <property type="evidence" value="ECO:0007669"/>
    <property type="project" value="TreeGrafter"/>
</dbReference>
<evidence type="ECO:0000313" key="3">
    <source>
        <dbReference type="Proteomes" id="UP001202328"/>
    </source>
</evidence>
<accession>A0AAD4THX9</accession>
<gene>
    <name evidence="2" type="ORF">MKW98_005803</name>
</gene>
<feature type="region of interest" description="Disordered" evidence="1">
    <location>
        <begin position="31"/>
        <end position="85"/>
    </location>
</feature>
<dbReference type="GO" id="GO:0005730">
    <property type="term" value="C:nucleolus"/>
    <property type="evidence" value="ECO:0007669"/>
    <property type="project" value="TreeGrafter"/>
</dbReference>
<dbReference type="PANTHER" id="PTHR13102:SF0">
    <property type="entry name" value="NUCLEOLAR PROTEIN 9"/>
    <property type="match status" value="1"/>
</dbReference>
<dbReference type="PANTHER" id="PTHR13102">
    <property type="entry name" value="NUCLEOLAR PROTEIN 9"/>
    <property type="match status" value="1"/>
</dbReference>
<feature type="compositionally biased region" description="Polar residues" evidence="1">
    <location>
        <begin position="64"/>
        <end position="77"/>
    </location>
</feature>
<comment type="caution">
    <text evidence="2">The sequence shown here is derived from an EMBL/GenBank/DDBJ whole genome shotgun (WGS) entry which is preliminary data.</text>
</comment>
<keyword evidence="3" id="KW-1185">Reference proteome</keyword>
<sequence length="148" mass="16550">MVCIGSEALQSGRHKTHTNTINNLIEEQYPQMSGDGMNHITNNQAGGRRKGSKNRRPAYRKNDNYSSKQRHNSMPPQSSSSSILRKPVDLETANYFLEIANIFEGAEETRGKELELSTDYIISADLDGFFQNSANVFPLIAMDRSGSH</sequence>
<evidence type="ECO:0000256" key="1">
    <source>
        <dbReference type="SAM" id="MobiDB-lite"/>
    </source>
</evidence>
<dbReference type="InterPro" id="IPR040000">
    <property type="entry name" value="NOP9"/>
</dbReference>
<dbReference type="GO" id="GO:0000472">
    <property type="term" value="P:endonucleolytic cleavage to generate mature 5'-end of SSU-rRNA from (SSU-rRNA, 5.8S rRNA, LSU-rRNA)"/>
    <property type="evidence" value="ECO:0007669"/>
    <property type="project" value="TreeGrafter"/>
</dbReference>
<dbReference type="Proteomes" id="UP001202328">
    <property type="component" value="Unassembled WGS sequence"/>
</dbReference>
<reference evidence="2" key="1">
    <citation type="submission" date="2022-04" db="EMBL/GenBank/DDBJ databases">
        <title>A functionally conserved STORR gene fusion in Papaver species that diverged 16.8 million years ago.</title>
        <authorList>
            <person name="Catania T."/>
        </authorList>
    </citation>
    <scope>NUCLEOTIDE SEQUENCE</scope>
    <source>
        <strain evidence="2">S-188037</strain>
    </source>
</reference>
<dbReference type="AlphaFoldDB" id="A0AAD4THX9"/>
<dbReference type="GO" id="GO:0003723">
    <property type="term" value="F:RNA binding"/>
    <property type="evidence" value="ECO:0007669"/>
    <property type="project" value="InterPro"/>
</dbReference>
<dbReference type="GO" id="GO:0000056">
    <property type="term" value="P:ribosomal small subunit export from nucleus"/>
    <property type="evidence" value="ECO:0007669"/>
    <property type="project" value="TreeGrafter"/>
</dbReference>